<dbReference type="Proteomes" id="UP001362999">
    <property type="component" value="Unassembled WGS sequence"/>
</dbReference>
<dbReference type="EMBL" id="JAWWNJ010000009">
    <property type="protein sequence ID" value="KAK7048571.1"/>
    <property type="molecule type" value="Genomic_DNA"/>
</dbReference>
<name>A0AAW0DDH4_9AGAR</name>
<evidence type="ECO:0000313" key="2">
    <source>
        <dbReference type="Proteomes" id="UP001362999"/>
    </source>
</evidence>
<accession>A0AAW0DDH4</accession>
<sequence>MWLTGFEDVTGTVVEVDVDTRRGRSLCRIRTRLANGRERSWASSVVDPLDPTSFDMWLRCQLIRLLYHLPLLRVPNGRHAVSVTIRVRLYVYHLPIFPDARLSPQSSTIGDDDDPTTTIFHLTLRLRPDRDSLARFVRVNSRWAWDPDSGCFGPLPLPSFYPPPSIGARHLPHRRPVLDRNSPLFTSTSVFAAPADAPCARWLVALGRGPGHRLHWASSPSFVLPSFVHRRFASHALTLTALHLFSPFFFLFDLDSHREDRGVRQGARKGTLGLAYHGTRFHDAQQDTDLEGGRVTIGEVLCWAFF</sequence>
<evidence type="ECO:0000313" key="1">
    <source>
        <dbReference type="EMBL" id="KAK7048571.1"/>
    </source>
</evidence>
<protein>
    <submittedName>
        <fullName evidence="1">Uncharacterized protein</fullName>
    </submittedName>
</protein>
<reference evidence="1 2" key="1">
    <citation type="journal article" date="2024" name="J Genomics">
        <title>Draft genome sequencing and assembly of Favolaschia claudopus CIRM-BRFM 2984 isolated from oak limbs.</title>
        <authorList>
            <person name="Navarro D."/>
            <person name="Drula E."/>
            <person name="Chaduli D."/>
            <person name="Cazenave R."/>
            <person name="Ahrendt S."/>
            <person name="Wang J."/>
            <person name="Lipzen A."/>
            <person name="Daum C."/>
            <person name="Barry K."/>
            <person name="Grigoriev I.V."/>
            <person name="Favel A."/>
            <person name="Rosso M.N."/>
            <person name="Martin F."/>
        </authorList>
    </citation>
    <scope>NUCLEOTIDE SEQUENCE [LARGE SCALE GENOMIC DNA]</scope>
    <source>
        <strain evidence="1 2">CIRM-BRFM 2984</strain>
    </source>
</reference>
<proteinExistence type="predicted"/>
<keyword evidence="2" id="KW-1185">Reference proteome</keyword>
<gene>
    <name evidence="1" type="ORF">R3P38DRAFT_3174820</name>
</gene>
<comment type="caution">
    <text evidence="1">The sequence shown here is derived from an EMBL/GenBank/DDBJ whole genome shotgun (WGS) entry which is preliminary data.</text>
</comment>
<organism evidence="1 2">
    <name type="scientific">Favolaschia claudopus</name>
    <dbReference type="NCBI Taxonomy" id="2862362"/>
    <lineage>
        <taxon>Eukaryota</taxon>
        <taxon>Fungi</taxon>
        <taxon>Dikarya</taxon>
        <taxon>Basidiomycota</taxon>
        <taxon>Agaricomycotina</taxon>
        <taxon>Agaricomycetes</taxon>
        <taxon>Agaricomycetidae</taxon>
        <taxon>Agaricales</taxon>
        <taxon>Marasmiineae</taxon>
        <taxon>Mycenaceae</taxon>
        <taxon>Favolaschia</taxon>
    </lineage>
</organism>
<dbReference type="AlphaFoldDB" id="A0AAW0DDH4"/>